<reference evidence="2 3" key="1">
    <citation type="submission" date="2018-06" db="EMBL/GenBank/DDBJ databases">
        <title>Genomic Encyclopedia of Type Strains, Phase IV (KMG-IV): sequencing the most valuable type-strain genomes for metagenomic binning, comparative biology and taxonomic classification.</title>
        <authorList>
            <person name="Goeker M."/>
        </authorList>
    </citation>
    <scope>NUCLEOTIDE SEQUENCE [LARGE SCALE GENOMIC DNA]</scope>
    <source>
        <strain evidence="2 3">DSM 25619</strain>
    </source>
</reference>
<accession>A0A366E903</accession>
<keyword evidence="3" id="KW-1185">Reference proteome</keyword>
<dbReference type="Pfam" id="PF04266">
    <property type="entry name" value="ASCH"/>
    <property type="match status" value="1"/>
</dbReference>
<sequence length="135" mass="15240">MKIKALSVVAPSGTLIARGEKTLEVRRWHPDIASDEELLIIENRHYLRQDGEEDPDGHAVALVRVKTIRPFEKADIPAACASYYEDGWLAWELTDIRPVLCDQKVVAARGIYQVELDDVLLTSGTRKQEKQGRES</sequence>
<proteinExistence type="predicted"/>
<dbReference type="InterPro" id="IPR007374">
    <property type="entry name" value="ASCH_domain"/>
</dbReference>
<dbReference type="SUPFAM" id="SSF88697">
    <property type="entry name" value="PUA domain-like"/>
    <property type="match status" value="1"/>
</dbReference>
<feature type="domain" description="ASCH" evidence="1">
    <location>
        <begin position="6"/>
        <end position="80"/>
    </location>
</feature>
<dbReference type="Proteomes" id="UP000252893">
    <property type="component" value="Unassembled WGS sequence"/>
</dbReference>
<dbReference type="Gene3D" id="2.30.130.30">
    <property type="entry name" value="Hypothetical protein"/>
    <property type="match status" value="1"/>
</dbReference>
<dbReference type="EMBL" id="QNRH01000001">
    <property type="protein sequence ID" value="RBO98787.1"/>
    <property type="molecule type" value="Genomic_DNA"/>
</dbReference>
<dbReference type="OrthoDB" id="9342715at2"/>
<dbReference type="InterPro" id="IPR015947">
    <property type="entry name" value="PUA-like_sf"/>
</dbReference>
<name>A0A366E903_9HYPH</name>
<evidence type="ECO:0000259" key="1">
    <source>
        <dbReference type="Pfam" id="PF04266"/>
    </source>
</evidence>
<protein>
    <submittedName>
        <fullName evidence="2">ASCH domain-containing protein</fullName>
    </submittedName>
</protein>
<gene>
    <name evidence="2" type="ORF">DFR47_101388</name>
</gene>
<dbReference type="AlphaFoldDB" id="A0A366E903"/>
<dbReference type="RefSeq" id="WP_113942711.1">
    <property type="nucleotide sequence ID" value="NZ_JBHEEG010000003.1"/>
</dbReference>
<comment type="caution">
    <text evidence="2">The sequence shown here is derived from an EMBL/GenBank/DDBJ whole genome shotgun (WGS) entry which is preliminary data.</text>
</comment>
<evidence type="ECO:0000313" key="2">
    <source>
        <dbReference type="EMBL" id="RBO98787.1"/>
    </source>
</evidence>
<evidence type="ECO:0000313" key="3">
    <source>
        <dbReference type="Proteomes" id="UP000252893"/>
    </source>
</evidence>
<organism evidence="2 3">
    <name type="scientific">Pseudochrobactrum asaccharolyticum</name>
    <dbReference type="NCBI Taxonomy" id="354351"/>
    <lineage>
        <taxon>Bacteria</taxon>
        <taxon>Pseudomonadati</taxon>
        <taxon>Pseudomonadota</taxon>
        <taxon>Alphaproteobacteria</taxon>
        <taxon>Hyphomicrobiales</taxon>
        <taxon>Brucellaceae</taxon>
        <taxon>Pseudochrobactrum</taxon>
    </lineage>
</organism>